<dbReference type="GO" id="GO:0030170">
    <property type="term" value="F:pyridoxal phosphate binding"/>
    <property type="evidence" value="ECO:0007669"/>
    <property type="project" value="TreeGrafter"/>
</dbReference>
<dbReference type="InterPro" id="IPR001789">
    <property type="entry name" value="Sig_transdc_resp-reg_receiver"/>
</dbReference>
<feature type="modified residue" description="N6-(pyridoxal phosphate)lysine" evidence="5">
    <location>
        <position position="425"/>
    </location>
</feature>
<dbReference type="GO" id="GO:0000160">
    <property type="term" value="P:phosphorelay signal transduction system"/>
    <property type="evidence" value="ECO:0007669"/>
    <property type="project" value="InterPro"/>
</dbReference>
<dbReference type="FunFam" id="3.40.640.10:FF:000008">
    <property type="entry name" value="Lysine decarboxylase, inducible"/>
    <property type="match status" value="1"/>
</dbReference>
<dbReference type="CDD" id="cd00156">
    <property type="entry name" value="REC"/>
    <property type="match status" value="1"/>
</dbReference>
<dbReference type="GO" id="GO:0008792">
    <property type="term" value="F:arginine decarboxylase activity"/>
    <property type="evidence" value="ECO:0007669"/>
    <property type="project" value="TreeGrafter"/>
</dbReference>
<protein>
    <submittedName>
        <fullName evidence="8">Response regulator receiver protein</fullName>
    </submittedName>
</protein>
<dbReference type="PROSITE" id="PS50110">
    <property type="entry name" value="RESPONSE_REGULATORY"/>
    <property type="match status" value="1"/>
</dbReference>
<accession>A0A0H2XYC4</accession>
<evidence type="ECO:0000256" key="2">
    <source>
        <dbReference type="ARBA" id="ARBA00022793"/>
    </source>
</evidence>
<dbReference type="InterPro" id="IPR036633">
    <property type="entry name" value="Prn/Lys/Arg_de-COase_C_sf"/>
</dbReference>
<dbReference type="Gene3D" id="3.90.100.10">
    <property type="entry name" value="Orn/Lys/Arg decarboxylase, C-terminal domain"/>
    <property type="match status" value="1"/>
</dbReference>
<comment type="similarity">
    <text evidence="1">Belongs to the Orn/Lys/Arg decarboxylase class-I family.</text>
</comment>
<dbReference type="PROSITE" id="PS00703">
    <property type="entry name" value="OKR_DC_1"/>
    <property type="match status" value="1"/>
</dbReference>
<dbReference type="Pfam" id="PF03711">
    <property type="entry name" value="OKR_DC_1_C"/>
    <property type="match status" value="1"/>
</dbReference>
<organism evidence="8">
    <name type="scientific">Burkholderia orbicola (strain AU 1054)</name>
    <dbReference type="NCBI Taxonomy" id="331271"/>
    <lineage>
        <taxon>Bacteria</taxon>
        <taxon>Pseudomonadati</taxon>
        <taxon>Pseudomonadota</taxon>
        <taxon>Betaproteobacteria</taxon>
        <taxon>Burkholderiales</taxon>
        <taxon>Burkholderiaceae</taxon>
        <taxon>Burkholderia</taxon>
        <taxon>Burkholderia cepacia complex</taxon>
        <taxon>Burkholderia orbicola</taxon>
    </lineage>
</organism>
<dbReference type="InterPro" id="IPR000310">
    <property type="entry name" value="Orn/Lys/Arg_deCO2ase_major_dom"/>
</dbReference>
<dbReference type="SMART" id="SM00448">
    <property type="entry name" value="REC"/>
    <property type="match status" value="1"/>
</dbReference>
<dbReference type="GO" id="GO:0006527">
    <property type="term" value="P:L-arginine catabolic process"/>
    <property type="evidence" value="ECO:0007669"/>
    <property type="project" value="TreeGrafter"/>
</dbReference>
<dbReference type="PIRSF" id="PIRSF009393">
    <property type="entry name" value="Orn_decarb"/>
    <property type="match status" value="1"/>
</dbReference>
<dbReference type="Pfam" id="PF03709">
    <property type="entry name" value="OKR_DC_1_N"/>
    <property type="match status" value="1"/>
</dbReference>
<dbReference type="SUPFAM" id="SSF52172">
    <property type="entry name" value="CheY-like"/>
    <property type="match status" value="1"/>
</dbReference>
<feature type="domain" description="Response regulatory" evidence="7">
    <location>
        <begin position="42"/>
        <end position="167"/>
    </location>
</feature>
<dbReference type="EMBL" id="CP000379">
    <property type="protein sequence ID" value="ABF79241.1"/>
    <property type="molecule type" value="Genomic_DNA"/>
</dbReference>
<keyword evidence="6" id="KW-0597">Phosphoprotein</keyword>
<dbReference type="SUPFAM" id="SSF55904">
    <property type="entry name" value="Ornithine decarboxylase C-terminal domain"/>
    <property type="match status" value="1"/>
</dbReference>
<dbReference type="HOGENOM" id="CLU_014292_3_0_4"/>
<reference evidence="8" key="1">
    <citation type="submission" date="2006-05" db="EMBL/GenBank/DDBJ databases">
        <title>Complete sequence of chromosome 2 of Burkholderia cenocepacia AU 1054.</title>
        <authorList>
            <consortium name="US DOE Joint Genome Institute"/>
            <person name="Copeland A."/>
            <person name="Lucas S."/>
            <person name="Lapidus A."/>
            <person name="Barry K."/>
            <person name="Detter J.C."/>
            <person name="Glavina del Rio T."/>
            <person name="Hammon N."/>
            <person name="Israni S."/>
            <person name="Dalin E."/>
            <person name="Tice H."/>
            <person name="Pitluck S."/>
            <person name="Chain P."/>
            <person name="Malfatti S."/>
            <person name="Shin M."/>
            <person name="Vergez L."/>
            <person name="Schmutz J."/>
            <person name="Larimer F."/>
            <person name="Land M."/>
            <person name="Hauser L."/>
            <person name="Kyrpides N."/>
            <person name="Lykidis A."/>
            <person name="LiPuma J.J."/>
            <person name="Konstantinidis K."/>
            <person name="Tiedje J.M."/>
            <person name="Richardson P."/>
        </authorList>
    </citation>
    <scope>NUCLEOTIDE SEQUENCE [LARGE SCALE GENOMIC DNA]</scope>
    <source>
        <strain evidence="8">AU 1054</strain>
    </source>
</reference>
<evidence type="ECO:0000259" key="7">
    <source>
        <dbReference type="PROSITE" id="PS50110"/>
    </source>
</evidence>
<dbReference type="InterPro" id="IPR011193">
    <property type="entry name" value="Orn/lys/arg_de-COase"/>
</dbReference>
<dbReference type="InterPro" id="IPR011006">
    <property type="entry name" value="CheY-like_superfamily"/>
</dbReference>
<keyword evidence="3 5" id="KW-0663">Pyridoxal phosphate</keyword>
<proteinExistence type="inferred from homology"/>
<gene>
    <name evidence="8" type="ordered locus">Bcen_4356</name>
</gene>
<dbReference type="Gene3D" id="3.40.50.2300">
    <property type="match status" value="1"/>
</dbReference>
<evidence type="ECO:0000256" key="5">
    <source>
        <dbReference type="PIRSR" id="PIRSR009393-1"/>
    </source>
</evidence>
<evidence type="ECO:0000256" key="6">
    <source>
        <dbReference type="PROSITE-ProRule" id="PRU00169"/>
    </source>
</evidence>
<evidence type="ECO:0000256" key="4">
    <source>
        <dbReference type="ARBA" id="ARBA00023239"/>
    </source>
</evidence>
<evidence type="ECO:0000256" key="3">
    <source>
        <dbReference type="ARBA" id="ARBA00022898"/>
    </source>
</evidence>
<dbReference type="InterPro" id="IPR008286">
    <property type="entry name" value="Prn/Lys/Arg_de-COase_C"/>
</dbReference>
<keyword evidence="2" id="KW-0210">Decarboxylase</keyword>
<dbReference type="Gene3D" id="3.40.640.10">
    <property type="entry name" value="Type I PLP-dependent aspartate aminotransferase-like (Major domain)"/>
    <property type="match status" value="1"/>
</dbReference>
<evidence type="ECO:0000256" key="1">
    <source>
        <dbReference type="ARBA" id="ARBA00010671"/>
    </source>
</evidence>
<dbReference type="Gene3D" id="3.90.1150.10">
    <property type="entry name" value="Aspartate Aminotransferase, domain 1"/>
    <property type="match status" value="1"/>
</dbReference>
<dbReference type="InterPro" id="IPR015422">
    <property type="entry name" value="PyrdxlP-dep_Trfase_small"/>
</dbReference>
<dbReference type="PANTHER" id="PTHR45229:SF3">
    <property type="entry name" value="BIODEGRADATIVE ARGININE DECARBOXYLASE"/>
    <property type="match status" value="1"/>
</dbReference>
<dbReference type="PANTHER" id="PTHR45229">
    <property type="entry name" value="CONSTITUTIVE ORNITHINE DECARBOXYLASE"/>
    <property type="match status" value="1"/>
</dbReference>
<dbReference type="CDD" id="cd00615">
    <property type="entry name" value="Orn_deC_like"/>
    <property type="match status" value="1"/>
</dbReference>
<dbReference type="InterPro" id="IPR015421">
    <property type="entry name" value="PyrdxlP-dep_Trfase_major"/>
</dbReference>
<dbReference type="InterPro" id="IPR005308">
    <property type="entry name" value="OKR_de-COase_N"/>
</dbReference>
<feature type="modified residue" description="4-aspartylphosphate" evidence="6">
    <location>
        <position position="99"/>
    </location>
</feature>
<dbReference type="Pfam" id="PF01276">
    <property type="entry name" value="OKR_DC_1"/>
    <property type="match status" value="1"/>
</dbReference>
<evidence type="ECO:0000313" key="8">
    <source>
        <dbReference type="EMBL" id="ABF79241.1"/>
    </source>
</evidence>
<dbReference type="GO" id="GO:0005829">
    <property type="term" value="C:cytosol"/>
    <property type="evidence" value="ECO:0007669"/>
    <property type="project" value="TreeGrafter"/>
</dbReference>
<keyword evidence="4" id="KW-0456">Lyase</keyword>
<dbReference type="AlphaFoldDB" id="A0A0H2XYC4"/>
<dbReference type="InterPro" id="IPR015424">
    <property type="entry name" value="PyrdxlP-dep_Trfase"/>
</dbReference>
<dbReference type="SUPFAM" id="SSF53383">
    <property type="entry name" value="PLP-dependent transferases"/>
    <property type="match status" value="1"/>
</dbReference>
<sequence>MPLPVTASRVLVRRTIPIEEQRNSEGNIMNTSVGGIRRLGMRALLVDDEIAQETATGRAVRTLSAELAQRGVDVLTATSADDAIVLIRSDPSIQCVLLDWDLGVDGHGPSEAVVDAIRHRNGSVPIFLLADRSVASTVPAAVMGKVDDFVWLLEDTADFIGGRIHAAIERYRSTVLPPMFGALAKFSRVYEYSWHTPGHTGGTGFLKSPVGRAFFEYFGESLFRSDLSISVGELGSLLDHSGPIGESERYAARVFGAHRTYHVTNGSSTSNRIILMASVSRDQIALCDRNCHKSAEHAMTMSGAIPTYLVPTRNRYGIIGPIAPERLTQVAIREAIASNPLAAGLADRQPKHAIVTNSTYDGLCYNVTRVEELLGASVDRLHFDEAWYGYARFNPIYRDRHAMHGDPRDHHKDRPTVFATQSTHKLLTALSQASYIHVRDGRSPIPHGQFNETFMMHASTSPNYAIIASNDVAAAMMDGPGGAALTRESIEEAVAFRQMIARMNGEFGAKGDWFFECWQPDTVLEARTGRTLPFHEAPPELLASDPACWVLRPGAQWHGFGNLEDGYCMLDPIKVSIVTPGVAPAGGLMPVGIPASVVTAYLDARGIVVEKTTDFTILFLFSIGITKGKWGSLVSALCDFKRDYDANLPLDMAIPSLAKEHGARYAGMGLKDLADTMFAAMEQLGTTRLMSEAFSILPKPEMSPVHAYEHLVQGRVEQVTLDELAGRTVATGVVPYPPGIPLLMPGESAGPAGGPVLGYLKALEAYDRRFPGFAHDTHGVEVEDGTYRVYCLTA</sequence>
<name>A0A0H2XYC4_BURO1</name>